<feature type="active site" description="Proton acceptor; for dehydratase activity" evidence="9">
    <location>
        <position position="2045"/>
    </location>
</feature>
<dbReference type="FunFam" id="3.40.47.10:FF:000019">
    <property type="entry name" value="Polyketide synthase type I"/>
    <property type="match status" value="3"/>
</dbReference>
<keyword evidence="7" id="KW-0511">Multifunctional enzyme</keyword>
<feature type="compositionally biased region" description="Pro residues" evidence="10">
    <location>
        <begin position="3234"/>
        <end position="3245"/>
    </location>
</feature>
<dbReference type="Proteomes" id="UP000053127">
    <property type="component" value="Unassembled WGS sequence"/>
</dbReference>
<dbReference type="CDD" id="cd08956">
    <property type="entry name" value="KR_3_FAS_SDR_x"/>
    <property type="match status" value="1"/>
</dbReference>
<dbReference type="Pfam" id="PF22953">
    <property type="entry name" value="SpnB_Rossmann"/>
    <property type="match status" value="2"/>
</dbReference>
<dbReference type="InterPro" id="IPR049552">
    <property type="entry name" value="PKS_DH_N"/>
</dbReference>
<dbReference type="GO" id="GO:0031177">
    <property type="term" value="F:phosphopantetheine binding"/>
    <property type="evidence" value="ECO:0007669"/>
    <property type="project" value="InterPro"/>
</dbReference>
<dbReference type="InterPro" id="IPR042099">
    <property type="entry name" value="ANL_N_sf"/>
</dbReference>
<dbReference type="InterPro" id="IPR036736">
    <property type="entry name" value="ACP-like_sf"/>
</dbReference>
<dbReference type="GO" id="GO:0006633">
    <property type="term" value="P:fatty acid biosynthetic process"/>
    <property type="evidence" value="ECO:0007669"/>
    <property type="project" value="InterPro"/>
</dbReference>
<keyword evidence="15" id="KW-1185">Reference proteome</keyword>
<feature type="compositionally biased region" description="Acidic residues" evidence="10">
    <location>
        <begin position="5742"/>
        <end position="5753"/>
    </location>
</feature>
<dbReference type="InterPro" id="IPR014031">
    <property type="entry name" value="Ketoacyl_synth_C"/>
</dbReference>
<dbReference type="InterPro" id="IPR014043">
    <property type="entry name" value="Acyl_transferase_dom"/>
</dbReference>
<dbReference type="SMART" id="SM00826">
    <property type="entry name" value="PKS_DH"/>
    <property type="match status" value="2"/>
</dbReference>
<keyword evidence="5" id="KW-0677">Repeat</keyword>
<dbReference type="InterPro" id="IPR018201">
    <property type="entry name" value="Ketoacyl_synth_AS"/>
</dbReference>
<dbReference type="Gene3D" id="3.40.366.10">
    <property type="entry name" value="Malonyl-Coenzyme A Acyl Carrier Protein, domain 2"/>
    <property type="match status" value="3"/>
</dbReference>
<dbReference type="Gene3D" id="3.40.50.720">
    <property type="entry name" value="NAD(P)-binding Rossmann-like Domain"/>
    <property type="match status" value="3"/>
</dbReference>
<dbReference type="Pfam" id="PF08659">
    <property type="entry name" value="KR"/>
    <property type="match status" value="3"/>
</dbReference>
<dbReference type="Pfam" id="PF00698">
    <property type="entry name" value="Acyl_transf_1"/>
    <property type="match status" value="3"/>
</dbReference>
<dbReference type="Pfam" id="PF00550">
    <property type="entry name" value="PP-binding"/>
    <property type="match status" value="4"/>
</dbReference>
<evidence type="ECO:0000256" key="3">
    <source>
        <dbReference type="ARBA" id="ARBA00022553"/>
    </source>
</evidence>
<evidence type="ECO:0000256" key="5">
    <source>
        <dbReference type="ARBA" id="ARBA00022737"/>
    </source>
</evidence>
<feature type="domain" description="Carrier" evidence="11">
    <location>
        <begin position="4075"/>
        <end position="4152"/>
    </location>
</feature>
<dbReference type="STRING" id="67386.AQI95_34990"/>
<evidence type="ECO:0000256" key="7">
    <source>
        <dbReference type="ARBA" id="ARBA00023268"/>
    </source>
</evidence>
<keyword evidence="6" id="KW-0045">Antibiotic biosynthesis</keyword>
<dbReference type="PROSITE" id="PS52004">
    <property type="entry name" value="KS3_2"/>
    <property type="match status" value="3"/>
</dbReference>
<keyword evidence="8" id="KW-0012">Acyltransferase</keyword>
<dbReference type="CDD" id="cd08952">
    <property type="entry name" value="KR_1_SDR_x"/>
    <property type="match status" value="1"/>
</dbReference>
<feature type="region of interest" description="N-terminal hotdog fold" evidence="9">
    <location>
        <begin position="2013"/>
        <end position="2138"/>
    </location>
</feature>
<dbReference type="SUPFAM" id="SSF52151">
    <property type="entry name" value="FabD/lysophospholipase-like"/>
    <property type="match status" value="3"/>
</dbReference>
<comment type="pathway">
    <text evidence="1">Antibiotic biosynthesis.</text>
</comment>
<dbReference type="InterPro" id="IPR042104">
    <property type="entry name" value="PKS_dehydratase_sf"/>
</dbReference>
<dbReference type="SUPFAM" id="SSF53901">
    <property type="entry name" value="Thiolase-like"/>
    <property type="match status" value="3"/>
</dbReference>
<dbReference type="InterPro" id="IPR020807">
    <property type="entry name" value="PKS_DH"/>
</dbReference>
<feature type="compositionally biased region" description="Low complexity" evidence="10">
    <location>
        <begin position="3929"/>
        <end position="3949"/>
    </location>
</feature>
<feature type="region of interest" description="Disordered" evidence="10">
    <location>
        <begin position="3233"/>
        <end position="3257"/>
    </location>
</feature>
<dbReference type="InterPro" id="IPR014030">
    <property type="entry name" value="Ketoacyl_synth_N"/>
</dbReference>
<feature type="region of interest" description="C-terminal hotdog fold" evidence="9">
    <location>
        <begin position="2167"/>
        <end position="2346"/>
    </location>
</feature>
<dbReference type="InterPro" id="IPR001227">
    <property type="entry name" value="Ac_transferase_dom_sf"/>
</dbReference>
<dbReference type="PROSITE" id="PS52019">
    <property type="entry name" value="PKS_MFAS_DH"/>
    <property type="match status" value="1"/>
</dbReference>
<dbReference type="Pfam" id="PF00501">
    <property type="entry name" value="AMP-binding"/>
    <property type="match status" value="1"/>
</dbReference>
<dbReference type="Gene3D" id="6.10.140.1830">
    <property type="match status" value="1"/>
</dbReference>
<dbReference type="SUPFAM" id="SSF47336">
    <property type="entry name" value="ACP-like"/>
    <property type="match status" value="4"/>
</dbReference>
<protein>
    <recommendedName>
        <fullName evidence="16">Beta-ketoacyl synthase</fullName>
    </recommendedName>
</protein>
<dbReference type="GO" id="GO:0004312">
    <property type="term" value="F:fatty acid synthase activity"/>
    <property type="evidence" value="ECO:0007669"/>
    <property type="project" value="TreeGrafter"/>
</dbReference>
<dbReference type="PROSITE" id="PS00012">
    <property type="entry name" value="PHOSPHOPANTETHEINE"/>
    <property type="match status" value="2"/>
</dbReference>
<evidence type="ECO:0000256" key="1">
    <source>
        <dbReference type="ARBA" id="ARBA00004792"/>
    </source>
</evidence>
<dbReference type="Gene3D" id="3.10.129.110">
    <property type="entry name" value="Polyketide synthase dehydratase"/>
    <property type="match status" value="3"/>
</dbReference>
<keyword evidence="2" id="KW-0596">Phosphopantetheine</keyword>
<dbReference type="PROSITE" id="PS00455">
    <property type="entry name" value="AMP_BINDING"/>
    <property type="match status" value="1"/>
</dbReference>
<dbReference type="PANTHER" id="PTHR43775">
    <property type="entry name" value="FATTY ACID SYNTHASE"/>
    <property type="match status" value="1"/>
</dbReference>
<evidence type="ECO:0000256" key="4">
    <source>
        <dbReference type="ARBA" id="ARBA00022679"/>
    </source>
</evidence>
<feature type="domain" description="Ketosynthase family 3 (KS3)" evidence="12">
    <location>
        <begin position="2805"/>
        <end position="3230"/>
    </location>
</feature>
<feature type="domain" description="Carrier" evidence="11">
    <location>
        <begin position="2706"/>
        <end position="2781"/>
    </location>
</feature>
<feature type="domain" description="Carrier" evidence="11">
    <location>
        <begin position="5625"/>
        <end position="5700"/>
    </location>
</feature>
<dbReference type="Pfam" id="PF21089">
    <property type="entry name" value="PKS_DH_N"/>
    <property type="match status" value="2"/>
</dbReference>
<gene>
    <name evidence="14" type="ORF">AQI95_34990</name>
</gene>
<reference evidence="14 15" key="1">
    <citation type="submission" date="2015-10" db="EMBL/GenBank/DDBJ databases">
        <title>Draft genome sequence of Streptomyces yokosukanensis DSM 40224, type strain for the species Streptomyces yokosukanensis.</title>
        <authorList>
            <person name="Ruckert C."/>
            <person name="Winkler A."/>
            <person name="Kalinowski J."/>
            <person name="Kampfer P."/>
            <person name="Glaeser S."/>
        </authorList>
    </citation>
    <scope>NUCLEOTIDE SEQUENCE [LARGE SCALE GENOMIC DNA]</scope>
    <source>
        <strain evidence="14 15">DSM 40224</strain>
    </source>
</reference>
<accession>A0A101NW06</accession>
<dbReference type="InterPro" id="IPR000873">
    <property type="entry name" value="AMP-dep_synth/lig_dom"/>
</dbReference>
<feature type="compositionally biased region" description="Low complexity" evidence="10">
    <location>
        <begin position="616"/>
        <end position="631"/>
    </location>
</feature>
<dbReference type="SUPFAM" id="SSF55048">
    <property type="entry name" value="Probable ACP-binding domain of malonyl-CoA ACP transacylase"/>
    <property type="match status" value="3"/>
</dbReference>
<dbReference type="Gene3D" id="1.10.1200.10">
    <property type="entry name" value="ACP-like"/>
    <property type="match status" value="4"/>
</dbReference>
<dbReference type="SUPFAM" id="SSF51735">
    <property type="entry name" value="NAD(P)-binding Rossmann-fold domains"/>
    <property type="match status" value="6"/>
</dbReference>
<sequence length="5789" mass="601782">MNSVFSERTCGTVRTDLMKPLPVALLENASRFPDKVAFADDRRAVTYGDLEARTRRLAGHLAHLGVERGDRVAICLGNTVSTVESYLAIVRAGGIGVPLNPASAPAELEYLLADSGATLVVTDAARAERFRGAPGPAPATVLLVTGEVPEGLRDGSAVHAYDELADTEPSAPARDDLALDDVAWMFYTSGTTGRPKGVLSTQANCLWSVASCYVPIPGLTDRDRVLWPLPLFHSLSHIACVLSVTVAGATARLMDGSSAEDVIRVLREDGTTFLAGVPTTYHHLVTAARHSGFRAPDLRIGLVGGAVTGSGLRRDFEETFGVPLVDAYGSTETCGAITMNPPDGARVDGSCGLPVPGVDVRIVDPTTGADVPTGQEGEVWVSGPNVMVGYHNSPEATAAAIRDGWFRTGDLARRDEAGYFTIRGRIKELVIRGGENIHPEEIEAVLRTVEGVADVAVAGAPHATLGEVPVAYVIPGPTGFDPAPLVARCRERLSAYKVPERIHEVTEIPRTASGKVKRRLLAEQPGRLRYAASGHHDTLTHVDWIRVPAPDNTMATMGSWALAGAGTAGLADALAAAGAQVRHYADLAAVRAAVADGEPVADVTVLLPAATAAGGATATATGDGTADGTADAADRHDTTPDAIGVGRGRARRLAEDLDAWLARPELAAAKLVILTRGAVAADAADGVQQLAEAPLWAVVRSYQRARPQAPTVVDVPDDPDTLASPGALVAALASGEPQIAVRPAGLLVPRLKHLPVDDRPQTDSWPAATGTGTGTVVVTGADTEHGAALAHRLATVHRAKNLLLVSAPGAPGTTPGTAPGDELAFAGTCVLRVTADAARPEPLRDALADLRHPVTAVVHAADAPELALLLDHMTAGDDLRAFVVVSTGAAGLLGSPDDPAAAVDALLGDAVAHNRRLRHLPGSSLAWGGRPEEGDGHGPGSEGAGALPQDLLSAFDVALTTNPPSPLAVLPGAPAQSAQVPAILRSLSEEPTRSGDPDAAVTAALRERLCAMEERARLALLEDLVRTQAADVLQQPGSEPVAADRPFHELGFTSKGVVALRDRLTEQTGLRLPTTIAFDHPTPSALAAFLRSEILEGPRPAPATETVMAADPDEPLAIVGMACRLPGGVSSPEELWQLVADGIDAVSDFPTDRGWDLEGLYHPDPDHAGTSYTRSGGFLHEAGLFDPGFFGISPREALAMDPQQRLLLETSWEALERAGIDPDSLKGADVGVFTGLFGQGYGTGAATPELEGFATTGLASSVASGRVSYVFGFEGPAVSVDTACSSSLVAMHLAAQALRQGECSMALAGGVAVMATPDHFVEFSRQRGLSADGRCKAFAAAADGTGWSEGVGVVVLERLSVARERGHRVLAVLRGSAVNQDGASNGLTAPNGLSQQRVIRRALAHAGLGPADVDVVEAHGTGTALGDPIEAQALLATYGKGRDPQQPLWLGSLKSNIGHTQAAAGVAGVIKMVQALRHETLPATLHVDEPTTQVDWSAGAVELLTEAREWSRVGRPRRAGVSAFGVSGTNAHLILEEAPEEAATPGSGEPVPGGVVPLVVSARSELSLAGQAERLAAFIEDAGRVSLASVAGALVSGRAVLSERAVVVAGSDEEALAGLRALAQGEAAAGVVSGSGSPGKVVWVFPGQGSQWVGMGRELLESSPVFAERIAECAAALEPWIDWSLVDVLRGEAQPELLERVDVVQPASFAVMVGLAAVWSSVGVRPDAVVGHSQGEIAAACVSGALSLEDAAKVVALRSQAIRERLAGRGGMASVALSEAEALGRLESWSDRVEVAAVNGPSSVVVAGDAQALDEALQSLSDAGVRVRRVAVDYASHTRHVEDIREALADTLSGIEAQAPTIPFFSTVTGSWVRDAGVLDGGYWYRNLRGQVGFGPAVAELIRQGHGAFVEISAHPVLVQPITETVYDAEGDVDAVVTGSLRRQDGGLRRLLASMAEVFVRGVPVDWSGVLPAGTPSAGVDLPTYAFEHKHYWLQRAATATDVTSLGLAGTDHPLLGAVVSMPGSGGLMATSRWSLTSHPWLSDHLLADAVVVPNAALVDLAIRLGDLACAPVLDTLTVDAPVVLPQLGSRGVQVVVGEPDEALRRPVEIYSRAGDAPLDAEWTRHAHGTLVPAAPRELPAPDTEGSKVTEVTEVALDGAAERDAERYGVHPALLDAAVRTVVPDGMLPSVWTGVSLLASGAAALRVRRGAASAQGGTPLLLSDPTGQPVMTVEGVRGTPFSPEQAGIVGALPHDSLFRVDWTRVPLPAVDGALAMVSVASGEDVAASAGTDGPAPEILLYDAQAAPIQGDPRAAVGAALAVLRAWLTEPALAETRLVVVTGDGDRLDAAAVWGLVRSAQSEHPDRIVLVDLDDESRSALPAVVLSGEPQVRVRDGVAEVPRLARVAAVVPEAGPHPRPLDPEGTVLITGGTGTLGALTARHLVTAHGVRRLVLAGRRGGAPRLREELTALGATVTVAACDTSDRAQLEALLREIPAEHPLTAVVHSAGVLDDGVLTELTPERVDTVLRPKLDAALHLHELTRDLDLAAFVLFSSAAGVLGNPGQGNYAAANACLDALARQRHRLGLPAVSLAWGYWSTVSAMTGHLGAADLRRNQRIGMAGLTAAEGMALLDAALTGEPGTDGTLVAAKFDVTALRRSAADAPVPALLRALAPAPRPTARVAGASSGAASLAERLAPLSRTEQTEALLGLVRRHAAEVLGHSSADAVRADRSFKYAGFDSLTAVELRNRLAAATGVTLSPAVAFDYPKPELLAEELRTRLLGEAPRHTDEPAAPAPAAGSGTDDEPIAIVAMACRFPAGVHSPEDLWRVVADGVDAVTEFPDDRGWDTDRLFDPDPDHVGTTYVRHGAFLDDAAGFDAAFFGISPNEALAMDPQQRLLLETSWEAFERAAIDPTTLAGQDVGVFVGVNSHDYSLRMHQASGVEGFRLTGGSASVTSGRIAYHLGLEGPAITVDTACSSSLVALHMAAQALNRGECTMALAGGVMVMGTVETFVEFSRQRGLAPDGRCKAFADGADGTGWSEGAGLLLVERLSDARRHGHKVLAVVRGSAVNQDGASNGLTAPNGPSQQRVIRKALAHAGLSTADVDAVEAHGTGTTLGDPIEAEALLATYGQGRDPQRPLWLGSVKSNLGHTQAAAGVAGVIKMVMAMRHGVLPRTLHVDRPSTHVDWSAGAVELLTEAREWSRDGRPRRAGVSSFGIGGTNAHVIVEEAPDEPAPTAPEPAPRPSDASVPVPDPEPVPVPVSVPVPVPVSARTAAGLRGQADRLARFLDDRPDVPLPDTAHALATARAQLDHRTVVLASDRDRLRADLTACAQGAASPTVVTGTPTTGRLAVLFTGQGSQWAGMGRGLAEAFPVFRDAFAAACSAVDTHLRGHAERPLRDVVLAAPGSPDGELLDRTMYTQGALFALETALFRLFASWGVRPDVLAGHSIGEITAAHVCGVLDLDQAAELVAARGRLMQALPEGGAMVAVQATEAELAPLLATAPGTVCVAAVNGPDALVLSGAEDAVLAVAAELAERGRKTRRLTVSHAFHSPLMEPVLEEFRTVAERLSYRPGTVPVVSTLTGEAARDGQLATPGYWVDQARHAVRFGDALTALVEQGVTTFLEVGPGGVLAAMALGTPGVREDGCVATLRKDGTEPADVLAALAQLHVRGVDLDWPAVLGRPATATGPATGTELPTYAFQHQRYWVETDAASAGGAEALGTAGARHPLLGTVVEVPGDDGTGGVVLTGRLSPRGRGLLGAATAADGTTGVPAAALLEMILRAGDEVGCGGLERIVVEEPLTVPEHGHTQIRVTVDGSDPDGRRRAAVHGRPLDPEQGPWTCHARAVLAPGMPQPAFDLRTWAPPTDGAAALPGAHRVWQQDGRTFAEIALPDELADEAAEFTLHPLLLDTALGVLRTHTEAEPTDPGTEPTGPGTEPTGSGTEPIRAGRHARDLSDCAALAVYAQGATALRLRITPVEGERHLVELADSSGEPVAVLGPLSLDTAPGGAAHQHVPPSAYDAAADTRIAPASDAPEPTGGVLTRRVVARSEGAGEAYAGRLTGLPAEEQHRLLMALVKESVAIVLGHRETDAFDFAPEQPFKSLGFDSLGAVKLRNRLHDFTGIELPATLVFDYPTPQVLVRHLRAELLGEQEEVSVAAPAVVASEEPIAIVAMSTRLPGGADSPEELWQLVTERRDAVSGFPVDRDWDLEGLYHPDPDHAGTSYTRSGGFLHEAGLFDAGFFGISPREALAMDPQQRLLLETSWEALERAGVDPLSTRGSDIGVFTGIVHHDYVTRLHHVPEDAQGYLMTGTAASVASGRVSYVFGFEGPAVTVDTACSSSLVAMHLAAQALRQGECSMALAGGATVMASPDAFLEFSRQRGLSADGRCKAFAAAADGTGWSEGVGVVVLERLSVARERGHKVLAVLRGSAVNQDGASNGLTAPNGPSQQRVIRRALAHAGLGPADVDVVEAHGTGTALGDPIEAQALLATYGQGRDPQKPLWLGSLKSNIGHTQAAAGVAGVIKMVQALRHETLPATLHVDEPTTQVDWSAGAVQLLTEARHWPRDGRPRRAGVSSFGASGTNAHLILEEAPEEEATPGSDEPVPGGAVPLVVSARSAGSLAGQAGRLAAFMEDAGRVSLASVAGALVSDRALLSERAVVVADSDADALAGLQALARGDSASNLVVGGAGSGAPGKVVWVFPGQGSQWVGMGRELIDSSPVFAERIVECAAALEPWIDWSLVDVLRGEAGPELLERVDVVQPASFAVMVGLAAVWSSVGVRPDAVVGHSQGEIAAACVSGALSLEDAARVVALRSQAIRERLAGRGGMASVALSEAEALGRLESWSDRVEVAAVNGPSSVVVAGDAQALDEALQSLSDAGVRVRRVAVDYASHTRHVGDIREALADTLSGIEAQAPTIPFYSTVTGGWVQDAGVLDGGYWYRNLRGQVGFGPAVAELIRQGHKAFVEISAHPVLVQPITETVYDAEGDVDAVVTGSLRRQDGGLRRLLASMAEVFVRGVPVDWSGVLPAGTASAGVDLPTYAFDRQRYWLKEADVADAAAEASEGADSDFWQAVEHADLDSLTELLETASADERTALSTVVPVLAQWRGKRREQSTAEKLRYHITWQPLEREAAGVPSGRWLVVVPSERADDTAIDALLQELSGQGLGMVRLEVGEDDRTRQRLAERLAGVLAEHDVSGVLSLLALQAAGGPQDPLAVTASALALVQALADGNVTVPLWCLTRGAVNIGIHDTLTSPAQAGLWGLGRAAALERLDRWGGLVDLPARTDARTAQYLLGVLNGAAGDDQLAVRRSGVYSRRLVRKPVPEATSVDTRWQPRGTVLVTGGAEGLGRHVAVWLALAGAERLVITTTAHAPDEAVPALRAELAALGVDTAVESCADADRDAVAALLSAAEQPFTAVVHAADITQSSTIDDTEVADLVEVFAAKVDTALWLDEQFEDTPLDAFVVFSSIAGVWGGGGQGPSAAANAVLDALVEWRRARGLRATSLAWGALDQIGVGMDEAALAQLRRRGVLPMAPQLAVTALVQAVRGNEKFVTVADMDWGAFIPAFTSVRTSPLFADLPEAKAVLQAAQRDSENSDAASSLADSLRAVSEAEQNRILLRLVRGHASTVLGHGGAEGIGARQAFQEVGFDSLAAVNLRNSLGAATGLRLPATLIFDYPTPEALVGLLRAELLREPDDGPDAREDDLRRVLASVPFARFKEAGVLETLLGLADEGEGRDEGDEKPDADASAAGASATADAEELIDAMDLAGLVQRALGKAS</sequence>
<feature type="domain" description="Ketosynthase family 3 (KS3)" evidence="12">
    <location>
        <begin position="4170"/>
        <end position="4596"/>
    </location>
</feature>
<dbReference type="PROSITE" id="PS50075">
    <property type="entry name" value="CARRIER"/>
    <property type="match status" value="4"/>
</dbReference>
<organism evidence="14 15">
    <name type="scientific">Streptomyces yokosukanensis</name>
    <dbReference type="NCBI Taxonomy" id="67386"/>
    <lineage>
        <taxon>Bacteria</taxon>
        <taxon>Bacillati</taxon>
        <taxon>Actinomycetota</taxon>
        <taxon>Actinomycetes</taxon>
        <taxon>Kitasatosporales</taxon>
        <taxon>Streptomycetaceae</taxon>
        <taxon>Streptomyces</taxon>
    </lineage>
</organism>
<name>A0A101NW06_9ACTN</name>
<dbReference type="Pfam" id="PF13193">
    <property type="entry name" value="AMP-binding_C"/>
    <property type="match status" value="1"/>
</dbReference>
<keyword evidence="3" id="KW-0597">Phosphoprotein</keyword>
<dbReference type="InterPro" id="IPR020806">
    <property type="entry name" value="PKS_PP-bd"/>
</dbReference>
<dbReference type="SMART" id="SM00823">
    <property type="entry name" value="PKS_PP"/>
    <property type="match status" value="4"/>
</dbReference>
<dbReference type="InterPro" id="IPR045851">
    <property type="entry name" value="AMP-bd_C_sf"/>
</dbReference>
<dbReference type="InterPro" id="IPR009081">
    <property type="entry name" value="PP-bd_ACP"/>
</dbReference>
<dbReference type="NCBIfam" id="NF045894">
    <property type="entry name" value="PKS_plus_SDR"/>
    <property type="match status" value="1"/>
</dbReference>
<keyword evidence="4" id="KW-0808">Transferase</keyword>
<dbReference type="FunFam" id="1.10.1200.10:FF:000007">
    <property type="entry name" value="Probable polyketide synthase pks17"/>
    <property type="match status" value="3"/>
</dbReference>
<feature type="domain" description="Ketosynthase family 3 (KS3)" evidence="12">
    <location>
        <begin position="1113"/>
        <end position="1537"/>
    </location>
</feature>
<dbReference type="InterPro" id="IPR016036">
    <property type="entry name" value="Malonyl_transacylase_ACP-bd"/>
</dbReference>
<dbReference type="SMART" id="SM00825">
    <property type="entry name" value="PKS_KS"/>
    <property type="match status" value="3"/>
</dbReference>
<feature type="domain" description="Carrier" evidence="11">
    <location>
        <begin position="1019"/>
        <end position="1094"/>
    </location>
</feature>
<dbReference type="GO" id="GO:0004315">
    <property type="term" value="F:3-oxoacyl-[acyl-carrier-protein] synthase activity"/>
    <property type="evidence" value="ECO:0007669"/>
    <property type="project" value="InterPro"/>
</dbReference>
<dbReference type="InterPro" id="IPR016039">
    <property type="entry name" value="Thiolase-like"/>
</dbReference>
<evidence type="ECO:0000256" key="6">
    <source>
        <dbReference type="ARBA" id="ARBA00023194"/>
    </source>
</evidence>
<comment type="caution">
    <text evidence="14">The sequence shown here is derived from an EMBL/GenBank/DDBJ whole genome shotgun (WGS) entry which is preliminary data.</text>
</comment>
<dbReference type="InterPro" id="IPR006162">
    <property type="entry name" value="Ppantetheine_attach_site"/>
</dbReference>
<evidence type="ECO:0000259" key="11">
    <source>
        <dbReference type="PROSITE" id="PS50075"/>
    </source>
</evidence>
<dbReference type="InterPro" id="IPR013968">
    <property type="entry name" value="PKS_KR"/>
</dbReference>
<dbReference type="GO" id="GO:0033068">
    <property type="term" value="P:macrolide biosynthetic process"/>
    <property type="evidence" value="ECO:0007669"/>
    <property type="project" value="UniProtKB-ARBA"/>
</dbReference>
<evidence type="ECO:0000259" key="13">
    <source>
        <dbReference type="PROSITE" id="PS52019"/>
    </source>
</evidence>
<dbReference type="FunFam" id="3.40.366.10:FF:000002">
    <property type="entry name" value="Probable polyketide synthase 2"/>
    <property type="match status" value="2"/>
</dbReference>
<evidence type="ECO:0000256" key="10">
    <source>
        <dbReference type="SAM" id="MobiDB-lite"/>
    </source>
</evidence>
<dbReference type="Gene3D" id="3.30.300.30">
    <property type="match status" value="1"/>
</dbReference>
<dbReference type="Pfam" id="PF18369">
    <property type="entry name" value="PKS_DE"/>
    <property type="match status" value="1"/>
</dbReference>
<feature type="region of interest" description="Disordered" evidence="10">
    <location>
        <begin position="616"/>
        <end position="644"/>
    </location>
</feature>
<dbReference type="SUPFAM" id="SSF56801">
    <property type="entry name" value="Acetyl-CoA synthetase-like"/>
    <property type="match status" value="1"/>
</dbReference>
<feature type="active site" description="Proton donor; for dehydratase activity" evidence="9">
    <location>
        <position position="2255"/>
    </location>
</feature>
<dbReference type="InterPro" id="IPR036291">
    <property type="entry name" value="NAD(P)-bd_dom_sf"/>
</dbReference>
<dbReference type="Gene3D" id="3.40.47.10">
    <property type="match status" value="3"/>
</dbReference>
<evidence type="ECO:0000313" key="15">
    <source>
        <dbReference type="Proteomes" id="UP000053127"/>
    </source>
</evidence>
<dbReference type="Pfam" id="PF16197">
    <property type="entry name" value="KAsynt_C_assoc"/>
    <property type="match status" value="3"/>
</dbReference>
<dbReference type="Pfam" id="PF02801">
    <property type="entry name" value="Ketoacyl-synt_C"/>
    <property type="match status" value="3"/>
</dbReference>
<proteinExistence type="predicted"/>
<feature type="region of interest" description="Disordered" evidence="10">
    <location>
        <begin position="3925"/>
        <end position="3953"/>
    </location>
</feature>
<dbReference type="InterPro" id="IPR020845">
    <property type="entry name" value="AMP-binding_CS"/>
</dbReference>
<dbReference type="Gene3D" id="3.40.50.12780">
    <property type="entry name" value="N-terminal domain of ligase-like"/>
    <property type="match status" value="1"/>
</dbReference>
<dbReference type="InterPro" id="IPR025110">
    <property type="entry name" value="AMP-bd_C"/>
</dbReference>
<dbReference type="InterPro" id="IPR032821">
    <property type="entry name" value="PKS_assoc"/>
</dbReference>
<dbReference type="PROSITE" id="PS00606">
    <property type="entry name" value="KS3_1"/>
    <property type="match status" value="3"/>
</dbReference>
<dbReference type="Gene3D" id="3.30.70.3290">
    <property type="match status" value="3"/>
</dbReference>
<evidence type="ECO:0000256" key="2">
    <source>
        <dbReference type="ARBA" id="ARBA00022450"/>
    </source>
</evidence>
<dbReference type="PANTHER" id="PTHR43775:SF51">
    <property type="entry name" value="INACTIVE PHENOLPHTHIOCEROL SYNTHESIS POLYKETIDE SYNTHASE TYPE I PKS1-RELATED"/>
    <property type="match status" value="1"/>
</dbReference>
<evidence type="ECO:0000256" key="8">
    <source>
        <dbReference type="ARBA" id="ARBA00023315"/>
    </source>
</evidence>
<dbReference type="InterPro" id="IPR041618">
    <property type="entry name" value="PKS_DE"/>
</dbReference>
<feature type="domain" description="PKS/mFAS DH" evidence="13">
    <location>
        <begin position="2013"/>
        <end position="2346"/>
    </location>
</feature>
<dbReference type="SMART" id="SM00822">
    <property type="entry name" value="PKS_KR"/>
    <property type="match status" value="2"/>
</dbReference>
<dbReference type="InterPro" id="IPR057326">
    <property type="entry name" value="KR_dom"/>
</dbReference>
<dbReference type="InterPro" id="IPR050091">
    <property type="entry name" value="PKS_NRPS_Biosynth_Enz"/>
</dbReference>
<dbReference type="SMART" id="SM01294">
    <property type="entry name" value="PKS_PP_betabranch"/>
    <property type="match status" value="1"/>
</dbReference>
<dbReference type="CDD" id="cd00833">
    <property type="entry name" value="PKS"/>
    <property type="match status" value="3"/>
</dbReference>
<dbReference type="EMBL" id="LMWN01000053">
    <property type="protein sequence ID" value="KUN00335.1"/>
    <property type="molecule type" value="Genomic_DNA"/>
</dbReference>
<evidence type="ECO:0000259" key="12">
    <source>
        <dbReference type="PROSITE" id="PS52004"/>
    </source>
</evidence>
<evidence type="ECO:0000313" key="14">
    <source>
        <dbReference type="EMBL" id="KUN00335.1"/>
    </source>
</evidence>
<dbReference type="InterPro" id="IPR020841">
    <property type="entry name" value="PKS_Beta-ketoAc_synthase_dom"/>
</dbReference>
<dbReference type="InterPro" id="IPR049900">
    <property type="entry name" value="PKS_mFAS_DH"/>
</dbReference>
<feature type="region of interest" description="Disordered" evidence="10">
    <location>
        <begin position="921"/>
        <end position="947"/>
    </location>
</feature>
<dbReference type="SMART" id="SM00827">
    <property type="entry name" value="PKS_AT"/>
    <property type="match status" value="3"/>
</dbReference>
<evidence type="ECO:0000256" key="9">
    <source>
        <dbReference type="PROSITE-ProRule" id="PRU01363"/>
    </source>
</evidence>
<dbReference type="Pfam" id="PF00109">
    <property type="entry name" value="ketoacyl-synt"/>
    <property type="match status" value="3"/>
</dbReference>
<feature type="region of interest" description="Disordered" evidence="10">
    <location>
        <begin position="5742"/>
        <end position="5764"/>
    </location>
</feature>
<evidence type="ECO:0008006" key="16">
    <source>
        <dbReference type="Google" id="ProtNLM"/>
    </source>
</evidence>
<dbReference type="InterPro" id="IPR055123">
    <property type="entry name" value="SpnB-like_Rossmann"/>
</dbReference>
<dbReference type="InterPro" id="IPR016035">
    <property type="entry name" value="Acyl_Trfase/lysoPLipase"/>
</dbReference>